<evidence type="ECO:0000256" key="1">
    <source>
        <dbReference type="SAM" id="Phobius"/>
    </source>
</evidence>
<name>A0ABV8L048_9NOCA</name>
<feature type="transmembrane region" description="Helical" evidence="1">
    <location>
        <begin position="149"/>
        <end position="171"/>
    </location>
</feature>
<keyword evidence="1" id="KW-0472">Membrane</keyword>
<comment type="caution">
    <text evidence="2">The sequence shown here is derived from an EMBL/GenBank/DDBJ whole genome shotgun (WGS) entry which is preliminary data.</text>
</comment>
<keyword evidence="3" id="KW-1185">Reference proteome</keyword>
<keyword evidence="1" id="KW-0812">Transmembrane</keyword>
<protein>
    <submittedName>
        <fullName evidence="2">Uncharacterized protein</fullName>
    </submittedName>
</protein>
<keyword evidence="1" id="KW-1133">Transmembrane helix</keyword>
<dbReference type="EMBL" id="JBHSBA010000003">
    <property type="protein sequence ID" value="MFC4124108.1"/>
    <property type="molecule type" value="Genomic_DNA"/>
</dbReference>
<accession>A0ABV8L048</accession>
<sequence length="203" mass="22323">MTRPEHAASEVLIPTVLSANGANPVDRRGLARLALAADLPDLCLQHGLAAETEYEAAITFCGTEEYQSGSVFGRSTVRRLGRRRFLPGMGGPEPEADAILDVRMRMCRRCKRRVDVIQFLCLATVFAGVVAVVGALATVQQGATELTRYFAYAIFPGWIPGGLLLAAFLFSRARPQWRARRTPDRRYIAVHAHPRFHAAFDAA</sequence>
<gene>
    <name evidence="2" type="ORF">ACFOW8_04100</name>
</gene>
<evidence type="ECO:0000313" key="3">
    <source>
        <dbReference type="Proteomes" id="UP001595767"/>
    </source>
</evidence>
<dbReference type="RefSeq" id="WP_378545624.1">
    <property type="nucleotide sequence ID" value="NZ_JBHSBA010000003.1"/>
</dbReference>
<organism evidence="2 3">
    <name type="scientific">Nocardia rhizosphaerae</name>
    <dbReference type="NCBI Taxonomy" id="1691571"/>
    <lineage>
        <taxon>Bacteria</taxon>
        <taxon>Bacillati</taxon>
        <taxon>Actinomycetota</taxon>
        <taxon>Actinomycetes</taxon>
        <taxon>Mycobacteriales</taxon>
        <taxon>Nocardiaceae</taxon>
        <taxon>Nocardia</taxon>
    </lineage>
</organism>
<dbReference type="Proteomes" id="UP001595767">
    <property type="component" value="Unassembled WGS sequence"/>
</dbReference>
<reference evidence="3" key="1">
    <citation type="journal article" date="2019" name="Int. J. Syst. Evol. Microbiol.">
        <title>The Global Catalogue of Microorganisms (GCM) 10K type strain sequencing project: providing services to taxonomists for standard genome sequencing and annotation.</title>
        <authorList>
            <consortium name="The Broad Institute Genomics Platform"/>
            <consortium name="The Broad Institute Genome Sequencing Center for Infectious Disease"/>
            <person name="Wu L."/>
            <person name="Ma J."/>
        </authorList>
    </citation>
    <scope>NUCLEOTIDE SEQUENCE [LARGE SCALE GENOMIC DNA]</scope>
    <source>
        <strain evidence="3">CGMCC 4.7204</strain>
    </source>
</reference>
<evidence type="ECO:0000313" key="2">
    <source>
        <dbReference type="EMBL" id="MFC4124108.1"/>
    </source>
</evidence>
<proteinExistence type="predicted"/>
<feature type="transmembrane region" description="Helical" evidence="1">
    <location>
        <begin position="114"/>
        <end position="137"/>
    </location>
</feature>